<proteinExistence type="predicted"/>
<gene>
    <name evidence="2" type="ORF">ETAA1_07860</name>
</gene>
<evidence type="ECO:0000313" key="2">
    <source>
        <dbReference type="EMBL" id="QDU18890.1"/>
    </source>
</evidence>
<evidence type="ECO:0000313" key="3">
    <source>
        <dbReference type="Proteomes" id="UP000319576"/>
    </source>
</evidence>
<protein>
    <recommendedName>
        <fullName evidence="4">HEAT repeat domain-containing protein</fullName>
    </recommendedName>
</protein>
<feature type="chain" id="PRO_5021921402" description="HEAT repeat domain-containing protein" evidence="1">
    <location>
        <begin position="20"/>
        <end position="477"/>
    </location>
</feature>
<evidence type="ECO:0000256" key="1">
    <source>
        <dbReference type="SAM" id="SignalP"/>
    </source>
</evidence>
<dbReference type="OrthoDB" id="267634at2"/>
<keyword evidence="1" id="KW-0732">Signal</keyword>
<reference evidence="2 3" key="1">
    <citation type="submission" date="2019-02" db="EMBL/GenBank/DDBJ databases">
        <title>Deep-cultivation of Planctomycetes and their phenomic and genomic characterization uncovers novel biology.</title>
        <authorList>
            <person name="Wiegand S."/>
            <person name="Jogler M."/>
            <person name="Boedeker C."/>
            <person name="Pinto D."/>
            <person name="Vollmers J."/>
            <person name="Rivas-Marin E."/>
            <person name="Kohn T."/>
            <person name="Peeters S.H."/>
            <person name="Heuer A."/>
            <person name="Rast P."/>
            <person name="Oberbeckmann S."/>
            <person name="Bunk B."/>
            <person name="Jeske O."/>
            <person name="Meyerdierks A."/>
            <person name="Storesund J.E."/>
            <person name="Kallscheuer N."/>
            <person name="Luecker S."/>
            <person name="Lage O.M."/>
            <person name="Pohl T."/>
            <person name="Merkel B.J."/>
            <person name="Hornburger P."/>
            <person name="Mueller R.-W."/>
            <person name="Bruemmer F."/>
            <person name="Labrenz M."/>
            <person name="Spormann A.M."/>
            <person name="Op den Camp H."/>
            <person name="Overmann J."/>
            <person name="Amann R."/>
            <person name="Jetten M.S.M."/>
            <person name="Mascher T."/>
            <person name="Medema M.H."/>
            <person name="Devos D.P."/>
            <person name="Kaster A.-K."/>
            <person name="Ovreas L."/>
            <person name="Rohde M."/>
            <person name="Galperin M.Y."/>
            <person name="Jogler C."/>
        </authorList>
    </citation>
    <scope>NUCLEOTIDE SEQUENCE [LARGE SCALE GENOMIC DNA]</scope>
    <source>
        <strain evidence="2 3">ETA_A1</strain>
    </source>
</reference>
<dbReference type="RefSeq" id="WP_145234483.1">
    <property type="nucleotide sequence ID" value="NZ_CP036273.1"/>
</dbReference>
<dbReference type="AlphaFoldDB" id="A0A517XN06"/>
<dbReference type="Proteomes" id="UP000319576">
    <property type="component" value="Chromosome"/>
</dbReference>
<evidence type="ECO:0008006" key="4">
    <source>
        <dbReference type="Google" id="ProtNLM"/>
    </source>
</evidence>
<keyword evidence="3" id="KW-1185">Reference proteome</keyword>
<accession>A0A517XN06</accession>
<dbReference type="EMBL" id="CP036273">
    <property type="protein sequence ID" value="QDU18890.1"/>
    <property type="molecule type" value="Genomic_DNA"/>
</dbReference>
<dbReference type="KEGG" id="uli:ETAA1_07860"/>
<organism evidence="2 3">
    <name type="scientific">Urbifossiella limnaea</name>
    <dbReference type="NCBI Taxonomy" id="2528023"/>
    <lineage>
        <taxon>Bacteria</taxon>
        <taxon>Pseudomonadati</taxon>
        <taxon>Planctomycetota</taxon>
        <taxon>Planctomycetia</taxon>
        <taxon>Gemmatales</taxon>
        <taxon>Gemmataceae</taxon>
        <taxon>Urbifossiella</taxon>
    </lineage>
</organism>
<sequence precursor="true">MRAAAAVAAILGLVAVVVAQPQPAPPAAPPAGPPAVKKAVEPAPAAKAPELPANPAVAAHIRNLGADDYKLREKAGRDLEALGDKALPQLKKALAETTSPEVSRRLSVLVRKIDHERLVSPRRVTMPTKDRTVKEALDEIARQTGYNVQFQGDPGAGGARHKIGFTNAPFWQAVDAVVDLVGGSVNSNGYDDDTVYVNTFSGGQRMPFVAYAGPFKVGATNIQLNRSMQLTATDPRGAMFIRPSESVSLTFSLFSEPKNPMLGMGLAPVVVTAEDDQGQSMVPPPAGPNQPFGIRQAYYGGGGYRSYQQSGSLSLVRGGREARTIRTLKGKVGVNLLSAVVPEVTVPEPLKAKNLKVSGRTVEVDVDSVVAANNGYSVALTIRRLGSFDPNHPDTYSWSNNINQKVELLDAQGNKYRNYGASSMNQNQGSVTMTLPFQPNDRRGVVQKLGPPARLVVNEWVQATHEVTFEFRDVPLP</sequence>
<name>A0A517XN06_9BACT</name>
<feature type="signal peptide" evidence="1">
    <location>
        <begin position="1"/>
        <end position="19"/>
    </location>
</feature>